<sequence>MQGWGRIDTDEGVDAGKSERGGGEPVALENRGECDKGGGDEKEVVGVEEGGGIEEGEGGEAEPEVGDEVKGEQLVEVGGGIVGSGFGEDGRGRRG</sequence>
<accession>A0A498J3H3</accession>
<organism evidence="2 3">
    <name type="scientific">Malus domestica</name>
    <name type="common">Apple</name>
    <name type="synonym">Pyrus malus</name>
    <dbReference type="NCBI Taxonomy" id="3750"/>
    <lineage>
        <taxon>Eukaryota</taxon>
        <taxon>Viridiplantae</taxon>
        <taxon>Streptophyta</taxon>
        <taxon>Embryophyta</taxon>
        <taxon>Tracheophyta</taxon>
        <taxon>Spermatophyta</taxon>
        <taxon>Magnoliopsida</taxon>
        <taxon>eudicotyledons</taxon>
        <taxon>Gunneridae</taxon>
        <taxon>Pentapetalae</taxon>
        <taxon>rosids</taxon>
        <taxon>fabids</taxon>
        <taxon>Rosales</taxon>
        <taxon>Rosaceae</taxon>
        <taxon>Amygdaloideae</taxon>
        <taxon>Maleae</taxon>
        <taxon>Malus</taxon>
    </lineage>
</organism>
<gene>
    <name evidence="2" type="ORF">DVH24_000002</name>
</gene>
<keyword evidence="3" id="KW-1185">Reference proteome</keyword>
<comment type="caution">
    <text evidence="2">The sequence shown here is derived from an EMBL/GenBank/DDBJ whole genome shotgun (WGS) entry which is preliminary data.</text>
</comment>
<evidence type="ECO:0000256" key="1">
    <source>
        <dbReference type="SAM" id="MobiDB-lite"/>
    </source>
</evidence>
<proteinExistence type="predicted"/>
<feature type="compositionally biased region" description="Basic and acidic residues" evidence="1">
    <location>
        <begin position="30"/>
        <end position="45"/>
    </location>
</feature>
<evidence type="ECO:0000313" key="2">
    <source>
        <dbReference type="EMBL" id="RXH88403.1"/>
    </source>
</evidence>
<dbReference type="EMBL" id="RDQH01000335">
    <property type="protein sequence ID" value="RXH88403.1"/>
    <property type="molecule type" value="Genomic_DNA"/>
</dbReference>
<evidence type="ECO:0000313" key="3">
    <source>
        <dbReference type="Proteomes" id="UP000290289"/>
    </source>
</evidence>
<feature type="compositionally biased region" description="Acidic residues" evidence="1">
    <location>
        <begin position="51"/>
        <end position="66"/>
    </location>
</feature>
<reference evidence="2 3" key="1">
    <citation type="submission" date="2018-10" db="EMBL/GenBank/DDBJ databases">
        <title>A high-quality apple genome assembly.</title>
        <authorList>
            <person name="Hu J."/>
        </authorList>
    </citation>
    <scope>NUCLEOTIDE SEQUENCE [LARGE SCALE GENOMIC DNA]</scope>
    <source>
        <strain evidence="3">cv. HFTH1</strain>
        <tissue evidence="2">Young leaf</tissue>
    </source>
</reference>
<dbReference type="AlphaFoldDB" id="A0A498J3H3"/>
<feature type="region of interest" description="Disordered" evidence="1">
    <location>
        <begin position="1"/>
        <end position="68"/>
    </location>
</feature>
<protein>
    <submittedName>
        <fullName evidence="2">Uncharacterized protein</fullName>
    </submittedName>
</protein>
<name>A0A498J3H3_MALDO</name>
<dbReference type="Proteomes" id="UP000290289">
    <property type="component" value="Chromosome 9"/>
</dbReference>